<comment type="catalytic activity">
    <reaction evidence="1">
        <text>ATP + protein L-histidine = ADP + protein N-phospho-L-histidine.</text>
        <dbReference type="EC" id="2.7.13.3"/>
    </reaction>
</comment>
<evidence type="ECO:0000259" key="11">
    <source>
        <dbReference type="PROSITE" id="PS50113"/>
    </source>
</evidence>
<dbReference type="InterPro" id="IPR001789">
    <property type="entry name" value="Sig_transdc_resp-reg_receiver"/>
</dbReference>
<dbReference type="InterPro" id="IPR029016">
    <property type="entry name" value="GAF-like_dom_sf"/>
</dbReference>
<gene>
    <name evidence="12" type="ORF">FHT01_001001</name>
</gene>
<evidence type="ECO:0000313" key="12">
    <source>
        <dbReference type="EMBL" id="NIJ23459.1"/>
    </source>
</evidence>
<keyword evidence="4" id="KW-0808">Transferase</keyword>
<feature type="domain" description="PAC" evidence="11">
    <location>
        <begin position="244"/>
        <end position="296"/>
    </location>
</feature>
<evidence type="ECO:0000256" key="6">
    <source>
        <dbReference type="PROSITE-ProRule" id="PRU00169"/>
    </source>
</evidence>
<comment type="caution">
    <text evidence="12">The sequence shown here is derived from an EMBL/GenBank/DDBJ whole genome shotgun (WGS) entry which is preliminary data.</text>
</comment>
<feature type="domain" description="PAS" evidence="10">
    <location>
        <begin position="471"/>
        <end position="541"/>
    </location>
</feature>
<dbReference type="InterPro" id="IPR004358">
    <property type="entry name" value="Sig_transdc_His_kin-like_C"/>
</dbReference>
<evidence type="ECO:0000313" key="13">
    <source>
        <dbReference type="Proteomes" id="UP000788153"/>
    </source>
</evidence>
<dbReference type="SMART" id="SM00065">
    <property type="entry name" value="GAF"/>
    <property type="match status" value="1"/>
</dbReference>
<keyword evidence="3 6" id="KW-0597">Phosphoprotein</keyword>
<dbReference type="NCBIfam" id="TIGR00229">
    <property type="entry name" value="sensory_box"/>
    <property type="match status" value="1"/>
</dbReference>
<evidence type="ECO:0000256" key="2">
    <source>
        <dbReference type="ARBA" id="ARBA00012438"/>
    </source>
</evidence>
<dbReference type="InterPro" id="IPR000014">
    <property type="entry name" value="PAS"/>
</dbReference>
<dbReference type="SMART" id="SM00448">
    <property type="entry name" value="REC"/>
    <property type="match status" value="1"/>
</dbReference>
<dbReference type="InterPro" id="IPR035965">
    <property type="entry name" value="PAS-like_dom_sf"/>
</dbReference>
<dbReference type="PRINTS" id="PR00344">
    <property type="entry name" value="BCTRLSENSOR"/>
</dbReference>
<dbReference type="SUPFAM" id="SSF52172">
    <property type="entry name" value="CheY-like"/>
    <property type="match status" value="1"/>
</dbReference>
<dbReference type="Proteomes" id="UP000788153">
    <property type="component" value="Unassembled WGS sequence"/>
</dbReference>
<dbReference type="PROSITE" id="PS50110">
    <property type="entry name" value="RESPONSE_REGULATORY"/>
    <property type="match status" value="1"/>
</dbReference>
<evidence type="ECO:0000256" key="4">
    <source>
        <dbReference type="ARBA" id="ARBA00022679"/>
    </source>
</evidence>
<dbReference type="InterPro" id="IPR003594">
    <property type="entry name" value="HATPase_dom"/>
</dbReference>
<dbReference type="PROSITE" id="PS50112">
    <property type="entry name" value="PAS"/>
    <property type="match status" value="1"/>
</dbReference>
<feature type="domain" description="Histidine kinase" evidence="8">
    <location>
        <begin position="634"/>
        <end position="857"/>
    </location>
</feature>
<dbReference type="InterPro" id="IPR003661">
    <property type="entry name" value="HisK_dim/P_dom"/>
</dbReference>
<dbReference type="SUPFAM" id="SSF55781">
    <property type="entry name" value="GAF domain-like"/>
    <property type="match status" value="1"/>
</dbReference>
<dbReference type="InterPro" id="IPR003018">
    <property type="entry name" value="GAF"/>
</dbReference>
<organism evidence="12 13">
    <name type="scientific">Sphingomonas japonica</name>
    <dbReference type="NCBI Taxonomy" id="511662"/>
    <lineage>
        <taxon>Bacteria</taxon>
        <taxon>Pseudomonadati</taxon>
        <taxon>Pseudomonadota</taxon>
        <taxon>Alphaproteobacteria</taxon>
        <taxon>Sphingomonadales</taxon>
        <taxon>Sphingomonadaceae</taxon>
        <taxon>Sphingomonas</taxon>
    </lineage>
</organism>
<dbReference type="InterPro" id="IPR011006">
    <property type="entry name" value="CheY-like_superfamily"/>
</dbReference>
<dbReference type="PANTHER" id="PTHR43304:SF1">
    <property type="entry name" value="PAC DOMAIN-CONTAINING PROTEIN"/>
    <property type="match status" value="1"/>
</dbReference>
<evidence type="ECO:0000256" key="7">
    <source>
        <dbReference type="SAM" id="Coils"/>
    </source>
</evidence>
<feature type="coiled-coil region" evidence="7">
    <location>
        <begin position="587"/>
        <end position="625"/>
    </location>
</feature>
<evidence type="ECO:0000256" key="5">
    <source>
        <dbReference type="ARBA" id="ARBA00022777"/>
    </source>
</evidence>
<dbReference type="EMBL" id="JAASQP010000001">
    <property type="protein sequence ID" value="NIJ23459.1"/>
    <property type="molecule type" value="Genomic_DNA"/>
</dbReference>
<reference evidence="12 13" key="1">
    <citation type="submission" date="2020-03" db="EMBL/GenBank/DDBJ databases">
        <title>Genomic Encyclopedia of Type Strains, Phase IV (KMG-IV): sequencing the most valuable type-strain genomes for metagenomic binning, comparative biology and taxonomic classification.</title>
        <authorList>
            <person name="Goeker M."/>
        </authorList>
    </citation>
    <scope>NUCLEOTIDE SEQUENCE [LARGE SCALE GENOMIC DNA]</scope>
    <source>
        <strain evidence="12 13">DSM 22753</strain>
    </source>
</reference>
<dbReference type="SUPFAM" id="SSF55785">
    <property type="entry name" value="PYP-like sensor domain (PAS domain)"/>
    <property type="match status" value="2"/>
</dbReference>
<dbReference type="Pfam" id="PF00512">
    <property type="entry name" value="HisKA"/>
    <property type="match status" value="1"/>
</dbReference>
<evidence type="ECO:0000256" key="3">
    <source>
        <dbReference type="ARBA" id="ARBA00022553"/>
    </source>
</evidence>
<dbReference type="InterPro" id="IPR036097">
    <property type="entry name" value="HisK_dim/P_sf"/>
</dbReference>
<dbReference type="SMART" id="SM00388">
    <property type="entry name" value="HisKA"/>
    <property type="match status" value="1"/>
</dbReference>
<dbReference type="SMART" id="SM00091">
    <property type="entry name" value="PAS"/>
    <property type="match status" value="2"/>
</dbReference>
<evidence type="ECO:0000256" key="1">
    <source>
        <dbReference type="ARBA" id="ARBA00000085"/>
    </source>
</evidence>
<evidence type="ECO:0000259" key="8">
    <source>
        <dbReference type="PROSITE" id="PS50109"/>
    </source>
</evidence>
<dbReference type="Gene3D" id="3.30.565.10">
    <property type="entry name" value="Histidine kinase-like ATPase, C-terminal domain"/>
    <property type="match status" value="1"/>
</dbReference>
<keyword evidence="7" id="KW-0175">Coiled coil</keyword>
<dbReference type="InterPro" id="IPR005467">
    <property type="entry name" value="His_kinase_dom"/>
</dbReference>
<dbReference type="Pfam" id="PF02518">
    <property type="entry name" value="HATPase_c"/>
    <property type="match status" value="1"/>
</dbReference>
<dbReference type="PANTHER" id="PTHR43304">
    <property type="entry name" value="PHYTOCHROME-LIKE PROTEIN CPH1"/>
    <property type="match status" value="1"/>
</dbReference>
<protein>
    <recommendedName>
        <fullName evidence="2">histidine kinase</fullName>
        <ecNumber evidence="2">2.7.13.3</ecNumber>
    </recommendedName>
</protein>
<dbReference type="CDD" id="cd00130">
    <property type="entry name" value="PAS"/>
    <property type="match status" value="2"/>
</dbReference>
<dbReference type="Pfam" id="PF00072">
    <property type="entry name" value="Response_reg"/>
    <property type="match status" value="1"/>
</dbReference>
<accession>A0ABX0TYR5</accession>
<feature type="domain" description="PAC" evidence="11">
    <location>
        <begin position="110"/>
        <end position="165"/>
    </location>
</feature>
<dbReference type="SUPFAM" id="SSF55874">
    <property type="entry name" value="ATPase domain of HSP90 chaperone/DNA topoisomerase II/histidine kinase"/>
    <property type="match status" value="1"/>
</dbReference>
<dbReference type="InterPro" id="IPR036890">
    <property type="entry name" value="HATPase_C_sf"/>
</dbReference>
<name>A0ABX0TYR5_9SPHN</name>
<dbReference type="PROSITE" id="PS50109">
    <property type="entry name" value="HIS_KIN"/>
    <property type="match status" value="1"/>
</dbReference>
<evidence type="ECO:0000259" key="9">
    <source>
        <dbReference type="PROSITE" id="PS50110"/>
    </source>
</evidence>
<dbReference type="InterPro" id="IPR052162">
    <property type="entry name" value="Sensor_kinase/Photoreceptor"/>
</dbReference>
<dbReference type="PROSITE" id="PS50113">
    <property type="entry name" value="PAC"/>
    <property type="match status" value="3"/>
</dbReference>
<feature type="domain" description="Response regulatory" evidence="9">
    <location>
        <begin position="881"/>
        <end position="993"/>
    </location>
</feature>
<feature type="domain" description="PAC" evidence="11">
    <location>
        <begin position="544"/>
        <end position="596"/>
    </location>
</feature>
<feature type="modified residue" description="4-aspartylphosphate" evidence="6">
    <location>
        <position position="931"/>
    </location>
</feature>
<dbReference type="SMART" id="SM00086">
    <property type="entry name" value="PAC"/>
    <property type="match status" value="2"/>
</dbReference>
<sequence>MHSGLSFLDHRGEMAERIRHHDWSKNPLGPLDSWPQALRFAVNLCLGSGHPTAIYWGPDLRLVYNDAWAPIPAERHPWALGQPGAEVFAEIWDIVGPQLDQLMATGVSTASYDQRLDIVRDGVPREAYWNYSLSPIRDEYGVIVGAFNQGNDVTQRVLAERARRLSEERLQLALGASHGVGTWDWDIVADQVTADSRFARMYGVDPDLAEHGAPLEMFFGRIHSDDAVRVEGEITRSIGEGLPFASEYRLVQEDGSVRWVAAEGRVSYAEDGTALRLPGVTFDITNRRRAEDQARAVAEELRKANESQTFLYSLAERQRGLDNPQAIMRFTATALGRRLEVDRLGFYRVAPDETVEFGPCWTSGALPPMRGSFHASTLGEAAHRRYRAGRTLVLGDTRGDADHAETGISKHSAAAIGVPLLRHGRWVGSLYANQAEQRAWTEEEVAFLEAVAEITWDAIERVEAVAALQESEEKFRAIANSIDPMVWSTRPDGFHDYYNDRWYEFTGVPHGSTDGAGWNGMFHPEDQERAWAQWQHCLASGERYHIEYRLRHHSGHYRWVLGRAQAVRDEGGRITRWFGTCTDIQDIVEAREVLARSRAELEAAVSERTQQLMAAEEQLRQAQKMEAVGQLTGGIAHDFNNMLAVVIGALDLLERRLRQGSTDVDRYVLAARDGATRAAALTQRLLAFARQTPLAPSVIDVNAMVLGMIDLVNRTIGDDVRVETQLAADLAPAMADPSQLENVILNLSVNARDAMPRGGVLTIATAMAAMSEADRVGMGLAPGHYILVTVSDTGAGMAPDVAARAFEPFFTTKGVGKGTGLGLSQVFGFVRQSGGHVRLDSEAGHGTTVTLYLPASSGAAAAPQSDPVRRETLPRGASDEVVMVVEDEERVRNFSVEALRELGYTVVHTAHGAEALAMIEAGQGISLLFTDVIMPEMTGRELADRAGAAIPGLRVLYTSGYTRDIVDDMSSQGSVLAKPFDLARLAHRVRAALDE</sequence>
<keyword evidence="5" id="KW-0418">Kinase</keyword>
<dbReference type="Gene3D" id="3.30.450.40">
    <property type="match status" value="1"/>
</dbReference>
<dbReference type="Gene3D" id="3.30.450.20">
    <property type="entry name" value="PAS domain"/>
    <property type="match status" value="3"/>
</dbReference>
<dbReference type="InterPro" id="IPR000700">
    <property type="entry name" value="PAS-assoc_C"/>
</dbReference>
<dbReference type="SMART" id="SM00387">
    <property type="entry name" value="HATPase_c"/>
    <property type="match status" value="1"/>
</dbReference>
<dbReference type="Pfam" id="PF01590">
    <property type="entry name" value="GAF"/>
    <property type="match status" value="1"/>
</dbReference>
<dbReference type="InterPro" id="IPR013655">
    <property type="entry name" value="PAS_fold_3"/>
</dbReference>
<evidence type="ECO:0000259" key="10">
    <source>
        <dbReference type="PROSITE" id="PS50112"/>
    </source>
</evidence>
<proteinExistence type="predicted"/>
<keyword evidence="13" id="KW-1185">Reference proteome</keyword>
<dbReference type="CDD" id="cd00082">
    <property type="entry name" value="HisKA"/>
    <property type="match status" value="1"/>
</dbReference>
<dbReference type="Pfam" id="PF08447">
    <property type="entry name" value="PAS_3"/>
    <property type="match status" value="2"/>
</dbReference>
<dbReference type="InterPro" id="IPR001610">
    <property type="entry name" value="PAC"/>
</dbReference>
<dbReference type="Gene3D" id="1.10.287.130">
    <property type="match status" value="1"/>
</dbReference>
<dbReference type="RefSeq" id="WP_243846636.1">
    <property type="nucleotide sequence ID" value="NZ_BAAAEV010000001.1"/>
</dbReference>
<dbReference type="Gene3D" id="2.10.70.100">
    <property type="match status" value="1"/>
</dbReference>
<dbReference type="EC" id="2.7.13.3" evidence="2"/>
<dbReference type="SUPFAM" id="SSF47384">
    <property type="entry name" value="Homodimeric domain of signal transducing histidine kinase"/>
    <property type="match status" value="1"/>
</dbReference>
<dbReference type="Gene3D" id="3.40.50.2300">
    <property type="match status" value="1"/>
</dbReference>